<keyword evidence="5 7" id="KW-1133">Transmembrane helix</keyword>
<reference evidence="9" key="1">
    <citation type="submission" date="2021-01" db="EMBL/GenBank/DDBJ databases">
        <title>Genome sequence of strain Noviherbaspirillum sp. DKR-6.</title>
        <authorList>
            <person name="Chaudhary D.K."/>
        </authorList>
    </citation>
    <scope>NUCLEOTIDE SEQUENCE</scope>
    <source>
        <strain evidence="9">DKR-6</strain>
    </source>
</reference>
<proteinExistence type="inferred from homology"/>
<dbReference type="InterPro" id="IPR049177">
    <property type="entry name" value="MgtC_SapB_SrpB_YhiD_N"/>
</dbReference>
<evidence type="ECO:0000256" key="5">
    <source>
        <dbReference type="ARBA" id="ARBA00022989"/>
    </source>
</evidence>
<dbReference type="RefSeq" id="WP_200592534.1">
    <property type="nucleotide sequence ID" value="NZ_JAEPBG010000005.1"/>
</dbReference>
<comment type="similarity">
    <text evidence="2 7">Belongs to the MgtC/SapB family.</text>
</comment>
<sequence length="159" mass="16923">MAAWFQDVWMVASEEFSDLANVRDFTRAGIRMFVAAALGAVLGHERERKGKPAGLRTHMLVALGSALFVIVPAQSGMGMEDISRVLQGLISGVGFLGAGAIIKLAQDREIHGLTTAASIWITASIGIAAGMGREMTALLGTVVALFVLTVLQRLERNDE</sequence>
<comment type="caution">
    <text evidence="9">The sequence shown here is derived from an EMBL/GenBank/DDBJ whole genome shotgun (WGS) entry which is preliminary data.</text>
</comment>
<dbReference type="PANTHER" id="PTHR33778:SF1">
    <property type="entry name" value="MAGNESIUM TRANSPORTER YHID-RELATED"/>
    <property type="match status" value="1"/>
</dbReference>
<keyword evidence="10" id="KW-1185">Reference proteome</keyword>
<dbReference type="EMBL" id="JAEPBG010000005">
    <property type="protein sequence ID" value="MBK4735763.1"/>
    <property type="molecule type" value="Genomic_DNA"/>
</dbReference>
<keyword evidence="3" id="KW-1003">Cell membrane</keyword>
<evidence type="ECO:0000256" key="2">
    <source>
        <dbReference type="ARBA" id="ARBA00009298"/>
    </source>
</evidence>
<organism evidence="9 10">
    <name type="scientific">Noviherbaspirillum pedocola</name>
    <dbReference type="NCBI Taxonomy" id="2801341"/>
    <lineage>
        <taxon>Bacteria</taxon>
        <taxon>Pseudomonadati</taxon>
        <taxon>Pseudomonadota</taxon>
        <taxon>Betaproteobacteria</taxon>
        <taxon>Burkholderiales</taxon>
        <taxon>Oxalobacteraceae</taxon>
        <taxon>Noviherbaspirillum</taxon>
    </lineage>
</organism>
<feature type="domain" description="MgtC/SapB/SrpB/YhiD N-terminal" evidence="8">
    <location>
        <begin position="32"/>
        <end position="156"/>
    </location>
</feature>
<evidence type="ECO:0000256" key="7">
    <source>
        <dbReference type="RuleBase" id="RU365041"/>
    </source>
</evidence>
<dbReference type="PRINTS" id="PR01837">
    <property type="entry name" value="MGTCSAPBPROT"/>
</dbReference>
<evidence type="ECO:0000313" key="9">
    <source>
        <dbReference type="EMBL" id="MBK4735763.1"/>
    </source>
</evidence>
<keyword evidence="4 7" id="KW-0812">Transmembrane</keyword>
<dbReference type="Proteomes" id="UP000622890">
    <property type="component" value="Unassembled WGS sequence"/>
</dbReference>
<dbReference type="PANTHER" id="PTHR33778">
    <property type="entry name" value="PROTEIN MGTC"/>
    <property type="match status" value="1"/>
</dbReference>
<dbReference type="AlphaFoldDB" id="A0A934W7M3"/>
<evidence type="ECO:0000256" key="4">
    <source>
        <dbReference type="ARBA" id="ARBA00022692"/>
    </source>
</evidence>
<keyword evidence="7" id="KW-0997">Cell inner membrane</keyword>
<dbReference type="GO" id="GO:0005886">
    <property type="term" value="C:plasma membrane"/>
    <property type="evidence" value="ECO:0007669"/>
    <property type="project" value="UniProtKB-SubCell"/>
</dbReference>
<evidence type="ECO:0000313" key="10">
    <source>
        <dbReference type="Proteomes" id="UP000622890"/>
    </source>
</evidence>
<feature type="transmembrane region" description="Helical" evidence="7">
    <location>
        <begin position="55"/>
        <end position="73"/>
    </location>
</feature>
<name>A0A934W7M3_9BURK</name>
<protein>
    <recommendedName>
        <fullName evidence="7">Protein MgtC</fullName>
    </recommendedName>
</protein>
<feature type="transmembrane region" description="Helical" evidence="7">
    <location>
        <begin position="112"/>
        <end position="131"/>
    </location>
</feature>
<evidence type="ECO:0000256" key="1">
    <source>
        <dbReference type="ARBA" id="ARBA00004651"/>
    </source>
</evidence>
<feature type="transmembrane region" description="Helical" evidence="7">
    <location>
        <begin position="85"/>
        <end position="105"/>
    </location>
</feature>
<comment type="subcellular location">
    <subcellularLocation>
        <location evidence="7">Cell inner membrane</location>
        <topology evidence="7">Multi-pass membrane protein</topology>
    </subcellularLocation>
    <subcellularLocation>
        <location evidence="1">Cell membrane</location>
        <topology evidence="1">Multi-pass membrane protein</topology>
    </subcellularLocation>
</comment>
<keyword evidence="6 7" id="KW-0472">Membrane</keyword>
<evidence type="ECO:0000256" key="3">
    <source>
        <dbReference type="ARBA" id="ARBA00022475"/>
    </source>
</evidence>
<evidence type="ECO:0000256" key="6">
    <source>
        <dbReference type="ARBA" id="ARBA00023136"/>
    </source>
</evidence>
<gene>
    <name evidence="9" type="ORF">JJB74_14160</name>
</gene>
<dbReference type="InterPro" id="IPR003416">
    <property type="entry name" value="MgtC/SapB/SrpB/YhiD_fam"/>
</dbReference>
<dbReference type="Pfam" id="PF02308">
    <property type="entry name" value="MgtC"/>
    <property type="match status" value="1"/>
</dbReference>
<feature type="transmembrane region" description="Helical" evidence="7">
    <location>
        <begin position="137"/>
        <end position="154"/>
    </location>
</feature>
<evidence type="ECO:0000259" key="8">
    <source>
        <dbReference type="Pfam" id="PF02308"/>
    </source>
</evidence>
<accession>A0A934W7M3</accession>